<dbReference type="InterPro" id="IPR001279">
    <property type="entry name" value="Metallo-B-lactamas"/>
</dbReference>
<proteinExistence type="predicted"/>
<dbReference type="Proteomes" id="UP001054892">
    <property type="component" value="Unassembled WGS sequence"/>
</dbReference>
<protein>
    <recommendedName>
        <fullName evidence="1">Metallo-beta-lactamase domain-containing protein</fullName>
    </recommendedName>
</protein>
<organism evidence="2 4">
    <name type="scientific">Pseudomonas tohonis</name>
    <dbReference type="NCBI Taxonomy" id="2725477"/>
    <lineage>
        <taxon>Bacteria</taxon>
        <taxon>Pseudomonadati</taxon>
        <taxon>Pseudomonadota</taxon>
        <taxon>Gammaproteobacteria</taxon>
        <taxon>Pseudomonadales</taxon>
        <taxon>Pseudomonadaceae</taxon>
        <taxon>Pseudomonas</taxon>
    </lineage>
</organism>
<reference evidence="2 4" key="1">
    <citation type="submission" date="2020-05" db="EMBL/GenBank/DDBJ databases">
        <title>Characterization of novel class B3 metallo-beta-lactamase from novel Pseudomonas species.</title>
        <authorList>
            <person name="Yamada K."/>
            <person name="Aoki K."/>
            <person name="Ishii Y."/>
        </authorList>
    </citation>
    <scope>NUCLEOTIDE SEQUENCE [LARGE SCALE GENOMIC DNA]</scope>
    <source>
        <strain evidence="2 4">TUM18999</strain>
        <strain evidence="3 5">TUM20286</strain>
    </source>
</reference>
<dbReference type="Gene3D" id="3.60.15.10">
    <property type="entry name" value="Ribonuclease Z/Hydroxyacylglutathione hydrolase-like"/>
    <property type="match status" value="1"/>
</dbReference>
<dbReference type="EMBL" id="BQKM01000002">
    <property type="protein sequence ID" value="GJN51517.1"/>
    <property type="molecule type" value="Genomic_DNA"/>
</dbReference>
<dbReference type="EMBL" id="AP023189">
    <property type="protein sequence ID" value="BCG23473.1"/>
    <property type="molecule type" value="Genomic_DNA"/>
</dbReference>
<dbReference type="Pfam" id="PF00753">
    <property type="entry name" value="Lactamase_B"/>
    <property type="match status" value="1"/>
</dbReference>
<evidence type="ECO:0000313" key="3">
    <source>
        <dbReference type="EMBL" id="GJN51517.1"/>
    </source>
</evidence>
<dbReference type="InterPro" id="IPR036866">
    <property type="entry name" value="RibonucZ/Hydroxyglut_hydro"/>
</dbReference>
<dbReference type="KEGG" id="ptw:TUM18999_16640"/>
<dbReference type="SUPFAM" id="SSF56281">
    <property type="entry name" value="Metallo-hydrolase/oxidoreductase"/>
    <property type="match status" value="1"/>
</dbReference>
<evidence type="ECO:0000313" key="4">
    <source>
        <dbReference type="Proteomes" id="UP000509383"/>
    </source>
</evidence>
<evidence type="ECO:0000313" key="2">
    <source>
        <dbReference type="EMBL" id="BCG23473.1"/>
    </source>
</evidence>
<sequence>MQLPSIVHHGSVTGVTGFYNQSQIDDEYALVMDCGLFQGAEASPEGRAGLVGSVRALVATHIHIDHVGGIPDLLATGFKAVSHRPSCCPSYLEMLSSSVLAAFGKGSNSPLAIRFAKQAAQLAIVVAGSGMCSSGHIVNYLNAMFGYVRHDVLFVGF</sequence>
<name>A0A6J4E0M7_9PSED</name>
<gene>
    <name evidence="2" type="ORF">TUM18999_16640</name>
    <name evidence="3" type="ORF">TUM20286_12690</name>
</gene>
<dbReference type="Proteomes" id="UP000509383">
    <property type="component" value="Chromosome"/>
</dbReference>
<keyword evidence="5" id="KW-1185">Reference proteome</keyword>
<accession>A0A6J4E0M7</accession>
<dbReference type="Gene3D" id="3.40.50.10890">
    <property type="match status" value="1"/>
</dbReference>
<evidence type="ECO:0000259" key="1">
    <source>
        <dbReference type="Pfam" id="PF00753"/>
    </source>
</evidence>
<dbReference type="RefSeq" id="WP_228723560.1">
    <property type="nucleotide sequence ID" value="NZ_AP023189.1"/>
</dbReference>
<dbReference type="AlphaFoldDB" id="A0A6J4E0M7"/>
<feature type="domain" description="Metallo-beta-lactamase" evidence="1">
    <location>
        <begin position="25"/>
        <end position="81"/>
    </location>
</feature>
<evidence type="ECO:0000313" key="5">
    <source>
        <dbReference type="Proteomes" id="UP001054892"/>
    </source>
</evidence>